<dbReference type="Proteomes" id="UP001187343">
    <property type="component" value="Unassembled WGS sequence"/>
</dbReference>
<feature type="compositionally biased region" description="Pro residues" evidence="1">
    <location>
        <begin position="466"/>
        <end position="485"/>
    </location>
</feature>
<protein>
    <submittedName>
        <fullName evidence="2">Uncharacterized protein</fullName>
    </submittedName>
</protein>
<feature type="compositionally biased region" description="Basic and acidic residues" evidence="1">
    <location>
        <begin position="241"/>
        <end position="254"/>
    </location>
</feature>
<feature type="region of interest" description="Disordered" evidence="1">
    <location>
        <begin position="457"/>
        <end position="542"/>
    </location>
</feature>
<feature type="compositionally biased region" description="Basic and acidic residues" evidence="1">
    <location>
        <begin position="533"/>
        <end position="542"/>
    </location>
</feature>
<dbReference type="AlphaFoldDB" id="A0AA88PFP8"/>
<feature type="region of interest" description="Disordered" evidence="1">
    <location>
        <begin position="233"/>
        <end position="256"/>
    </location>
</feature>
<feature type="region of interest" description="Disordered" evidence="1">
    <location>
        <begin position="26"/>
        <end position="55"/>
    </location>
</feature>
<dbReference type="EMBL" id="JAUYZG010000022">
    <property type="protein sequence ID" value="KAK2872558.1"/>
    <property type="molecule type" value="Genomic_DNA"/>
</dbReference>
<feature type="compositionally biased region" description="Basic and acidic residues" evidence="1">
    <location>
        <begin position="76"/>
        <end position="94"/>
    </location>
</feature>
<evidence type="ECO:0000256" key="1">
    <source>
        <dbReference type="SAM" id="MobiDB-lite"/>
    </source>
</evidence>
<gene>
    <name evidence="2" type="ORF">Q8A67_022455</name>
</gene>
<name>A0AA88PFP8_9TELE</name>
<keyword evidence="3" id="KW-1185">Reference proteome</keyword>
<proteinExistence type="predicted"/>
<evidence type="ECO:0000313" key="2">
    <source>
        <dbReference type="EMBL" id="KAK2872558.1"/>
    </source>
</evidence>
<sequence>MGPDGRLVVLLAGCRPALRLQFISTHPERSPRAKPCQPAGSMANPAQPTREKSPMLNRPLKCSWAMFKRCHLAKREEGAKQTERQVESREEMEQRVSVPSFASVSVHPPLLGEDREDRSRERERENYAMLHGRQDKLCVCWIGTWSCPGPAAELAASTDGGQGWKPLRRCAEGGQQGGVLQCLGDRLLLRIGGGGGKGGWRLALMVRKWALRDGRAGGGRGSRETERVGMTRPGCVTFSTRPREREYERERERVSQGGTRGVKLGRVLSGLITPDSCNLQVGSRGKSARFTLLRVSICRHYGTTLDDGRSASRRNGKQQTACDRLAAQAKGPSTDTSFLSLREFVSRQLSPIKQRDGREEGERWGRLAFVPDPGRPEFSQLQLFGSAHWRVHTGRSKCCPITKPIHYTVRLWAEPGEDLSCLISNSRVVAPCASLQSPTVPTSAIWAARPYSISTGETRVRAGRGPGPPGPPLALPQGMPCPPPAARTRQRDSHSSLPNRGTAPHRSFSSGGHNRSEREQHLSGKPSQLTAHEVCKALRSDG</sequence>
<evidence type="ECO:0000313" key="3">
    <source>
        <dbReference type="Proteomes" id="UP001187343"/>
    </source>
</evidence>
<feature type="region of interest" description="Disordered" evidence="1">
    <location>
        <begin position="76"/>
        <end position="99"/>
    </location>
</feature>
<accession>A0AA88PFP8</accession>
<reference evidence="2" key="1">
    <citation type="submission" date="2023-08" db="EMBL/GenBank/DDBJ databases">
        <title>Chromosome-level Genome Assembly of mud carp (Cirrhinus molitorella).</title>
        <authorList>
            <person name="Liu H."/>
        </authorList>
    </citation>
    <scope>NUCLEOTIDE SEQUENCE</scope>
    <source>
        <strain evidence="2">Prfri</strain>
        <tissue evidence="2">Muscle</tissue>
    </source>
</reference>
<organism evidence="2 3">
    <name type="scientific">Cirrhinus molitorella</name>
    <name type="common">mud carp</name>
    <dbReference type="NCBI Taxonomy" id="172907"/>
    <lineage>
        <taxon>Eukaryota</taxon>
        <taxon>Metazoa</taxon>
        <taxon>Chordata</taxon>
        <taxon>Craniata</taxon>
        <taxon>Vertebrata</taxon>
        <taxon>Euteleostomi</taxon>
        <taxon>Actinopterygii</taxon>
        <taxon>Neopterygii</taxon>
        <taxon>Teleostei</taxon>
        <taxon>Ostariophysi</taxon>
        <taxon>Cypriniformes</taxon>
        <taxon>Cyprinidae</taxon>
        <taxon>Labeoninae</taxon>
        <taxon>Labeonini</taxon>
        <taxon>Cirrhinus</taxon>
    </lineage>
</organism>
<comment type="caution">
    <text evidence="2">The sequence shown here is derived from an EMBL/GenBank/DDBJ whole genome shotgun (WGS) entry which is preliminary data.</text>
</comment>